<sequence>MGDVYTMTRENSYKDTDSYLNLLDNALIGVFHTTAEGKFLYVNKALANMFKYESPEDLISSINNIEKQLFARKQNRQELLEIVRSTGKLLNCEVEYLCKDGSTITALLNMQFKHDEEGNELFLEGFINDITFIKEKERAIMEREER</sequence>
<dbReference type="Proteomes" id="UP000449710">
    <property type="component" value="Unassembled WGS sequence"/>
</dbReference>
<accession>A0AA43XN59</accession>
<dbReference type="InterPro" id="IPR000700">
    <property type="entry name" value="PAS-assoc_C"/>
</dbReference>
<reference evidence="2 3" key="1">
    <citation type="submission" date="2019-04" db="EMBL/GenBank/DDBJ databases">
        <title>Isachenkonia alkalipeptolytica gen. nov. sp. nov. a new anaerobic, alkiliphilic organothrophic bacterium capable to reduce synthesized ferrihydrite isolated from a soda lake.</title>
        <authorList>
            <person name="Toshchakov S.V."/>
            <person name="Zavarzina D.G."/>
            <person name="Zhilina T.N."/>
            <person name="Kostrikina N.A."/>
            <person name="Kublanov I.V."/>
        </authorList>
    </citation>
    <scope>NUCLEOTIDE SEQUENCE [LARGE SCALE GENOMIC DNA]</scope>
    <source>
        <strain evidence="2 3">Z-1701</strain>
    </source>
</reference>
<dbReference type="InterPro" id="IPR035965">
    <property type="entry name" value="PAS-like_dom_sf"/>
</dbReference>
<dbReference type="Gene3D" id="3.30.450.20">
    <property type="entry name" value="PAS domain"/>
    <property type="match status" value="1"/>
</dbReference>
<protein>
    <submittedName>
        <fullName evidence="2">PAS domain S-box protein</fullName>
    </submittedName>
</protein>
<name>A0AA43XN59_9CLOT</name>
<organism evidence="2 3">
    <name type="scientific">Isachenkonia alkalipeptolytica</name>
    <dbReference type="NCBI Taxonomy" id="2565777"/>
    <lineage>
        <taxon>Bacteria</taxon>
        <taxon>Bacillati</taxon>
        <taxon>Bacillota</taxon>
        <taxon>Clostridia</taxon>
        <taxon>Eubacteriales</taxon>
        <taxon>Clostridiaceae</taxon>
        <taxon>Isachenkonia</taxon>
    </lineage>
</organism>
<keyword evidence="3" id="KW-1185">Reference proteome</keyword>
<evidence type="ECO:0000313" key="2">
    <source>
        <dbReference type="EMBL" id="NBG89617.1"/>
    </source>
</evidence>
<evidence type="ECO:0000259" key="1">
    <source>
        <dbReference type="PROSITE" id="PS50113"/>
    </source>
</evidence>
<evidence type="ECO:0000313" key="3">
    <source>
        <dbReference type="Proteomes" id="UP000449710"/>
    </source>
</evidence>
<dbReference type="AlphaFoldDB" id="A0AA43XN59"/>
<dbReference type="NCBIfam" id="TIGR00229">
    <property type="entry name" value="sensory_box"/>
    <property type="match status" value="1"/>
</dbReference>
<dbReference type="InterPro" id="IPR000014">
    <property type="entry name" value="PAS"/>
</dbReference>
<feature type="domain" description="PAC" evidence="1">
    <location>
        <begin position="90"/>
        <end position="142"/>
    </location>
</feature>
<gene>
    <name evidence="2" type="ORF">ISALK_14120</name>
</gene>
<dbReference type="SUPFAM" id="SSF55785">
    <property type="entry name" value="PYP-like sensor domain (PAS domain)"/>
    <property type="match status" value="1"/>
</dbReference>
<dbReference type="Pfam" id="PF13426">
    <property type="entry name" value="PAS_9"/>
    <property type="match status" value="1"/>
</dbReference>
<proteinExistence type="predicted"/>
<dbReference type="PROSITE" id="PS50113">
    <property type="entry name" value="PAC"/>
    <property type="match status" value="1"/>
</dbReference>
<dbReference type="EMBL" id="SUMG01000035">
    <property type="protein sequence ID" value="NBG89617.1"/>
    <property type="molecule type" value="Genomic_DNA"/>
</dbReference>
<dbReference type="CDD" id="cd00130">
    <property type="entry name" value="PAS"/>
    <property type="match status" value="1"/>
</dbReference>
<comment type="caution">
    <text evidence="2">The sequence shown here is derived from an EMBL/GenBank/DDBJ whole genome shotgun (WGS) entry which is preliminary data.</text>
</comment>